<dbReference type="OrthoDB" id="9804865at2"/>
<keyword evidence="6 7" id="KW-0472">Membrane</keyword>
<evidence type="ECO:0000256" key="3">
    <source>
        <dbReference type="ARBA" id="ARBA00022475"/>
    </source>
</evidence>
<dbReference type="InterPro" id="IPR000620">
    <property type="entry name" value="EamA_dom"/>
</dbReference>
<evidence type="ECO:0000256" key="5">
    <source>
        <dbReference type="ARBA" id="ARBA00022989"/>
    </source>
</evidence>
<evidence type="ECO:0000256" key="4">
    <source>
        <dbReference type="ARBA" id="ARBA00022692"/>
    </source>
</evidence>
<feature type="transmembrane region" description="Helical" evidence="7">
    <location>
        <begin position="128"/>
        <end position="145"/>
    </location>
</feature>
<sequence>MRRYEEVSTKKRVKADLSLLFVVVVWGTTFAVMKDVFNTITPFYFLTLRFSFAALFLGVIFYKRLKKLDFATLKSGMLAGIFLFGGYAFQVTGLKLTTASKAGFITGLAVILVPIFSALIFKKMPSMMTWLGVILATIGLGLLTFNGEFIFNKGDLLVLSCAVSLALHILLVDKYVESKDSILLAIVQVGMVAILSIISAGLEGSFVAVSDMSIWISIIYMGILGTALAFVIQNKAQTFTTPTRTAIIFSMEPVVGAIFAYLYLGEMISINGYWGGALIVFGMLLAEIKFGNLKGLFEEITEV</sequence>
<evidence type="ECO:0000313" key="10">
    <source>
        <dbReference type="Proteomes" id="UP000190625"/>
    </source>
</evidence>
<dbReference type="Pfam" id="PF00892">
    <property type="entry name" value="EamA"/>
    <property type="match status" value="2"/>
</dbReference>
<dbReference type="PANTHER" id="PTHR42920">
    <property type="entry name" value="OS03G0707200 PROTEIN-RELATED"/>
    <property type="match status" value="1"/>
</dbReference>
<name>A0A1T4P530_9FIRM</name>
<dbReference type="EMBL" id="FUWM01000017">
    <property type="protein sequence ID" value="SJZ86437.1"/>
    <property type="molecule type" value="Genomic_DNA"/>
</dbReference>
<feature type="domain" description="EamA" evidence="8">
    <location>
        <begin position="153"/>
        <end position="285"/>
    </location>
</feature>
<evidence type="ECO:0000256" key="6">
    <source>
        <dbReference type="ARBA" id="ARBA00023136"/>
    </source>
</evidence>
<dbReference type="RefSeq" id="WP_078810485.1">
    <property type="nucleotide sequence ID" value="NZ_FUWM01000017.1"/>
</dbReference>
<proteinExistence type="inferred from homology"/>
<dbReference type="GO" id="GO:0005886">
    <property type="term" value="C:plasma membrane"/>
    <property type="evidence" value="ECO:0007669"/>
    <property type="project" value="UniProtKB-SubCell"/>
</dbReference>
<dbReference type="Proteomes" id="UP000190625">
    <property type="component" value="Unassembled WGS sequence"/>
</dbReference>
<feature type="transmembrane region" description="Helical" evidence="7">
    <location>
        <begin position="183"/>
        <end position="202"/>
    </location>
</feature>
<accession>A0A1T4P530</accession>
<evidence type="ECO:0000256" key="1">
    <source>
        <dbReference type="ARBA" id="ARBA00004651"/>
    </source>
</evidence>
<evidence type="ECO:0000256" key="7">
    <source>
        <dbReference type="SAM" id="Phobius"/>
    </source>
</evidence>
<dbReference type="SUPFAM" id="SSF103481">
    <property type="entry name" value="Multidrug resistance efflux transporter EmrE"/>
    <property type="match status" value="2"/>
</dbReference>
<evidence type="ECO:0000256" key="2">
    <source>
        <dbReference type="ARBA" id="ARBA00007362"/>
    </source>
</evidence>
<feature type="transmembrane region" description="Helical" evidence="7">
    <location>
        <begin position="270"/>
        <end position="288"/>
    </location>
</feature>
<feature type="transmembrane region" description="Helical" evidence="7">
    <location>
        <begin position="214"/>
        <end position="233"/>
    </location>
</feature>
<feature type="transmembrane region" description="Helical" evidence="7">
    <location>
        <begin position="12"/>
        <end position="31"/>
    </location>
</feature>
<keyword evidence="5 7" id="KW-1133">Transmembrane helix</keyword>
<feature type="domain" description="EamA" evidence="8">
    <location>
        <begin position="15"/>
        <end position="144"/>
    </location>
</feature>
<evidence type="ECO:0000313" key="9">
    <source>
        <dbReference type="EMBL" id="SJZ86437.1"/>
    </source>
</evidence>
<feature type="transmembrane region" description="Helical" evidence="7">
    <location>
        <begin position="71"/>
        <end position="90"/>
    </location>
</feature>
<feature type="transmembrane region" description="Helical" evidence="7">
    <location>
        <begin position="102"/>
        <end position="121"/>
    </location>
</feature>
<keyword evidence="3" id="KW-1003">Cell membrane</keyword>
<comment type="subcellular location">
    <subcellularLocation>
        <location evidence="1">Cell membrane</location>
        <topology evidence="1">Multi-pass membrane protein</topology>
    </subcellularLocation>
</comment>
<dbReference type="PANTHER" id="PTHR42920:SF5">
    <property type="entry name" value="EAMA DOMAIN-CONTAINING PROTEIN"/>
    <property type="match status" value="1"/>
</dbReference>
<dbReference type="STRING" id="142842.SAMN02745118_02053"/>
<feature type="transmembrane region" description="Helical" evidence="7">
    <location>
        <begin position="157"/>
        <end position="176"/>
    </location>
</feature>
<gene>
    <name evidence="9" type="ORF">SAMN02745118_02053</name>
</gene>
<reference evidence="10" key="1">
    <citation type="submission" date="2017-02" db="EMBL/GenBank/DDBJ databases">
        <authorList>
            <person name="Varghese N."/>
            <person name="Submissions S."/>
        </authorList>
    </citation>
    <scope>NUCLEOTIDE SEQUENCE [LARGE SCALE GENOMIC DNA]</scope>
    <source>
        <strain evidence="10">ATCC BAA-73</strain>
    </source>
</reference>
<dbReference type="AlphaFoldDB" id="A0A1T4P530"/>
<dbReference type="InterPro" id="IPR051258">
    <property type="entry name" value="Diverse_Substrate_Transporter"/>
</dbReference>
<keyword evidence="10" id="KW-1185">Reference proteome</keyword>
<keyword evidence="4 7" id="KW-0812">Transmembrane</keyword>
<protein>
    <submittedName>
        <fullName evidence="9">Threonine/homoserine efflux transporter RhtA</fullName>
    </submittedName>
</protein>
<feature type="transmembrane region" description="Helical" evidence="7">
    <location>
        <begin position="43"/>
        <end position="62"/>
    </location>
</feature>
<comment type="similarity">
    <text evidence="2">Belongs to the EamA transporter family.</text>
</comment>
<evidence type="ECO:0000259" key="8">
    <source>
        <dbReference type="Pfam" id="PF00892"/>
    </source>
</evidence>
<organism evidence="9 10">
    <name type="scientific">Selenihalanaerobacter shriftii</name>
    <dbReference type="NCBI Taxonomy" id="142842"/>
    <lineage>
        <taxon>Bacteria</taxon>
        <taxon>Bacillati</taxon>
        <taxon>Bacillota</taxon>
        <taxon>Clostridia</taxon>
        <taxon>Halanaerobiales</taxon>
        <taxon>Halobacteroidaceae</taxon>
        <taxon>Selenihalanaerobacter</taxon>
    </lineage>
</organism>
<feature type="transmembrane region" description="Helical" evidence="7">
    <location>
        <begin position="245"/>
        <end position="264"/>
    </location>
</feature>
<dbReference type="InterPro" id="IPR037185">
    <property type="entry name" value="EmrE-like"/>
</dbReference>